<protein>
    <recommendedName>
        <fullName evidence="6">F-box only protein 2</fullName>
    </recommendedName>
</protein>
<dbReference type="Pfam" id="PF04300">
    <property type="entry name" value="FBA"/>
    <property type="match status" value="1"/>
</dbReference>
<evidence type="ECO:0000313" key="5">
    <source>
        <dbReference type="Proteomes" id="UP000812440"/>
    </source>
</evidence>
<dbReference type="OrthoDB" id="1107553at2759"/>
<dbReference type="PROSITE" id="PS51114">
    <property type="entry name" value="FBA"/>
    <property type="match status" value="1"/>
</dbReference>
<sequence length="247" mass="28805">MEDFPEAVLIRIFAEVPAEDLILVCRMVCSQWKNLVDGGDVWQMKCQQEGFTTTEFDRNPENWRIIYFLKKRNRNLLKNNCGEEDFLFWEDVQSGGDGWKIEELPGDNGNEFPLEGVNKYFATSFEWCSKSQVIDLLSEGYWEDLLDTYQPTIDVYDWYAARTDAGCLYELCVQLLSDNMDVITEYNSNIITIPQDNDTTWTMFSYSFSEYGPGVRYVRFKHGGQDSVYWKGWYGVRLTNSSVTIEP</sequence>
<dbReference type="Gene3D" id="2.60.120.260">
    <property type="entry name" value="Galactose-binding domain-like"/>
    <property type="match status" value="1"/>
</dbReference>
<evidence type="ECO:0000256" key="1">
    <source>
        <dbReference type="ARBA" id="ARBA00022786"/>
    </source>
</evidence>
<dbReference type="GO" id="GO:0031146">
    <property type="term" value="P:SCF-dependent proteasomal ubiquitin-dependent protein catabolic process"/>
    <property type="evidence" value="ECO:0007669"/>
    <property type="project" value="TreeGrafter"/>
</dbReference>
<dbReference type="SMART" id="SM01198">
    <property type="entry name" value="FBA"/>
    <property type="match status" value="1"/>
</dbReference>
<dbReference type="GO" id="GO:0006516">
    <property type="term" value="P:glycoprotein catabolic process"/>
    <property type="evidence" value="ECO:0007669"/>
    <property type="project" value="TreeGrafter"/>
</dbReference>
<evidence type="ECO:0008006" key="6">
    <source>
        <dbReference type="Google" id="ProtNLM"/>
    </source>
</evidence>
<dbReference type="PROSITE" id="PS50181">
    <property type="entry name" value="FBOX"/>
    <property type="match status" value="1"/>
</dbReference>
<dbReference type="GO" id="GO:0036503">
    <property type="term" value="P:ERAD pathway"/>
    <property type="evidence" value="ECO:0007669"/>
    <property type="project" value="TreeGrafter"/>
</dbReference>
<dbReference type="InterPro" id="IPR008979">
    <property type="entry name" value="Galactose-bd-like_sf"/>
</dbReference>
<feature type="domain" description="F-box" evidence="2">
    <location>
        <begin position="1"/>
        <end position="45"/>
    </location>
</feature>
<dbReference type="InterPro" id="IPR039752">
    <property type="entry name" value="F-box_only"/>
</dbReference>
<dbReference type="PANTHER" id="PTHR12125:SF11">
    <property type="entry name" value="F-BOX ONLY PROTEIN 2"/>
    <property type="match status" value="1"/>
</dbReference>
<dbReference type="GO" id="GO:0019005">
    <property type="term" value="C:SCF ubiquitin ligase complex"/>
    <property type="evidence" value="ECO:0007669"/>
    <property type="project" value="TreeGrafter"/>
</dbReference>
<dbReference type="FunFam" id="1.20.1280.50:FF:000002">
    <property type="entry name" value="F-box only protein 44"/>
    <property type="match status" value="1"/>
</dbReference>
<dbReference type="Pfam" id="PF00646">
    <property type="entry name" value="F-box"/>
    <property type="match status" value="1"/>
</dbReference>
<name>A0A8T2IUR7_9PIPI</name>
<comment type="caution">
    <text evidence="4">The sequence shown here is derived from an EMBL/GenBank/DDBJ whole genome shotgun (WGS) entry which is preliminary data.</text>
</comment>
<dbReference type="SMART" id="SM00256">
    <property type="entry name" value="FBOX"/>
    <property type="match status" value="1"/>
</dbReference>
<evidence type="ECO:0000313" key="4">
    <source>
        <dbReference type="EMBL" id="KAG8434778.1"/>
    </source>
</evidence>
<dbReference type="Gene3D" id="1.20.1280.50">
    <property type="match status" value="1"/>
</dbReference>
<evidence type="ECO:0000259" key="2">
    <source>
        <dbReference type="PROSITE" id="PS50181"/>
    </source>
</evidence>
<dbReference type="InterPro" id="IPR036047">
    <property type="entry name" value="F-box-like_dom_sf"/>
</dbReference>
<dbReference type="CDD" id="cd22167">
    <property type="entry name" value="F-box_FBXO2"/>
    <property type="match status" value="1"/>
</dbReference>
<evidence type="ECO:0000259" key="3">
    <source>
        <dbReference type="PROSITE" id="PS51114"/>
    </source>
</evidence>
<dbReference type="GO" id="GO:0005737">
    <property type="term" value="C:cytoplasm"/>
    <property type="evidence" value="ECO:0007669"/>
    <property type="project" value="UniProtKB-ARBA"/>
</dbReference>
<dbReference type="GO" id="GO:0061630">
    <property type="term" value="F:ubiquitin protein ligase activity"/>
    <property type="evidence" value="ECO:0007669"/>
    <property type="project" value="TreeGrafter"/>
</dbReference>
<feature type="domain" description="FBA" evidence="3">
    <location>
        <begin position="66"/>
        <end position="247"/>
    </location>
</feature>
<dbReference type="SUPFAM" id="SSF49785">
    <property type="entry name" value="Galactose-binding domain-like"/>
    <property type="match status" value="1"/>
</dbReference>
<dbReference type="SUPFAM" id="SSF81383">
    <property type="entry name" value="F-box domain"/>
    <property type="match status" value="1"/>
</dbReference>
<dbReference type="InterPro" id="IPR001810">
    <property type="entry name" value="F-box_dom"/>
</dbReference>
<dbReference type="EMBL" id="JAACNH010000008">
    <property type="protein sequence ID" value="KAG8434778.1"/>
    <property type="molecule type" value="Genomic_DNA"/>
</dbReference>
<dbReference type="AlphaFoldDB" id="A0A8T2IUR7"/>
<gene>
    <name evidence="4" type="ORF">GDO86_012938</name>
</gene>
<keyword evidence="5" id="KW-1185">Reference proteome</keyword>
<organism evidence="4 5">
    <name type="scientific">Hymenochirus boettgeri</name>
    <name type="common">Congo dwarf clawed frog</name>
    <dbReference type="NCBI Taxonomy" id="247094"/>
    <lineage>
        <taxon>Eukaryota</taxon>
        <taxon>Metazoa</taxon>
        <taxon>Chordata</taxon>
        <taxon>Craniata</taxon>
        <taxon>Vertebrata</taxon>
        <taxon>Euteleostomi</taxon>
        <taxon>Amphibia</taxon>
        <taxon>Batrachia</taxon>
        <taxon>Anura</taxon>
        <taxon>Pipoidea</taxon>
        <taxon>Pipidae</taxon>
        <taxon>Pipinae</taxon>
        <taxon>Hymenochirus</taxon>
    </lineage>
</organism>
<dbReference type="PANTHER" id="PTHR12125">
    <property type="entry name" value="F-BOX ONLY PROTEIN 6-LIKE PROTEIN"/>
    <property type="match status" value="1"/>
</dbReference>
<proteinExistence type="predicted"/>
<dbReference type="InterPro" id="IPR007397">
    <property type="entry name" value="F-box-assoc_dom"/>
</dbReference>
<accession>A0A8T2IUR7</accession>
<dbReference type="FunFam" id="2.60.120.260:FF:000012">
    <property type="entry name" value="F-box only protein 2"/>
    <property type="match status" value="1"/>
</dbReference>
<keyword evidence="1" id="KW-0833">Ubl conjugation pathway</keyword>
<dbReference type="Proteomes" id="UP000812440">
    <property type="component" value="Chromosome 7"/>
</dbReference>
<reference evidence="4" key="1">
    <citation type="thesis" date="2020" institute="ProQuest LLC" country="789 East Eisenhower Parkway, Ann Arbor, MI, USA">
        <title>Comparative Genomics and Chromosome Evolution.</title>
        <authorList>
            <person name="Mudd A.B."/>
        </authorList>
    </citation>
    <scope>NUCLEOTIDE SEQUENCE</scope>
    <source>
        <strain evidence="4">Female2</strain>
        <tissue evidence="4">Blood</tissue>
    </source>
</reference>